<name>A0ABP7IML9_9ACTN</name>
<keyword evidence="2" id="KW-1185">Reference proteome</keyword>
<dbReference type="Proteomes" id="UP001501821">
    <property type="component" value="Unassembled WGS sequence"/>
</dbReference>
<accession>A0ABP7IML9</accession>
<protein>
    <recommendedName>
        <fullName evidence="3">GIY-YIG nuclease family protein</fullName>
    </recommendedName>
</protein>
<comment type="caution">
    <text evidence="1">The sequence shown here is derived from an EMBL/GenBank/DDBJ whole genome shotgun (WGS) entry which is preliminary data.</text>
</comment>
<sequence>MSVATIRGHRPPTVSTVIAMTKAKATHLIGAYGMFWQRQEIDWDAGHGQTYQLLGYRGDRNPKLEVADFRRARGIYVLFNDFGATYVGRARGNEGFGSRLKKHNASQRKDWNRFCWFSFDSILPINGEPNWRTVARDEGARNVHAESAIDELEALMITSFGLHGTQNRMRLPTAREPWKQLTFDDCAPGKVGRRFDGARVRMGSLRRSLEWD</sequence>
<evidence type="ECO:0008006" key="3">
    <source>
        <dbReference type="Google" id="ProtNLM"/>
    </source>
</evidence>
<proteinExistence type="predicted"/>
<organism evidence="1 2">
    <name type="scientific">Nocardioides panacisoli</name>
    <dbReference type="NCBI Taxonomy" id="627624"/>
    <lineage>
        <taxon>Bacteria</taxon>
        <taxon>Bacillati</taxon>
        <taxon>Actinomycetota</taxon>
        <taxon>Actinomycetes</taxon>
        <taxon>Propionibacteriales</taxon>
        <taxon>Nocardioidaceae</taxon>
        <taxon>Nocardioides</taxon>
    </lineage>
</organism>
<evidence type="ECO:0000313" key="2">
    <source>
        <dbReference type="Proteomes" id="UP001501821"/>
    </source>
</evidence>
<dbReference type="EMBL" id="BAABAH010000008">
    <property type="protein sequence ID" value="GAA3821774.1"/>
    <property type="molecule type" value="Genomic_DNA"/>
</dbReference>
<reference evidence="2" key="1">
    <citation type="journal article" date="2019" name="Int. J. Syst. Evol. Microbiol.">
        <title>The Global Catalogue of Microorganisms (GCM) 10K type strain sequencing project: providing services to taxonomists for standard genome sequencing and annotation.</title>
        <authorList>
            <consortium name="The Broad Institute Genomics Platform"/>
            <consortium name="The Broad Institute Genome Sequencing Center for Infectious Disease"/>
            <person name="Wu L."/>
            <person name="Ma J."/>
        </authorList>
    </citation>
    <scope>NUCLEOTIDE SEQUENCE [LARGE SCALE GENOMIC DNA]</scope>
    <source>
        <strain evidence="2">JCM 16953</strain>
    </source>
</reference>
<evidence type="ECO:0000313" key="1">
    <source>
        <dbReference type="EMBL" id="GAA3821774.1"/>
    </source>
</evidence>
<gene>
    <name evidence="1" type="ORF">GCM10022242_24260</name>
</gene>